<dbReference type="AlphaFoldDB" id="A0A1R3T4N4"/>
<evidence type="ECO:0000256" key="1">
    <source>
        <dbReference type="SAM" id="SignalP"/>
    </source>
</evidence>
<protein>
    <submittedName>
        <fullName evidence="2">Putative secreted protein</fullName>
    </submittedName>
</protein>
<dbReference type="Proteomes" id="UP000187464">
    <property type="component" value="Chromosome I"/>
</dbReference>
<keyword evidence="3" id="KW-1185">Reference proteome</keyword>
<proteinExistence type="predicted"/>
<dbReference type="KEGG" id="psac:PSM36_3406"/>
<dbReference type="EMBL" id="LT605205">
    <property type="protein sequence ID" value="SCD22190.1"/>
    <property type="molecule type" value="Genomic_DNA"/>
</dbReference>
<gene>
    <name evidence="2" type="ORF">PSM36_3406</name>
</gene>
<dbReference type="Pfam" id="PF13149">
    <property type="entry name" value="Mfa_like_1"/>
    <property type="match status" value="1"/>
</dbReference>
<dbReference type="STRING" id="1642647.PSM36_3406"/>
<dbReference type="InterPro" id="IPR042278">
    <property type="entry name" value="Mfa-like_1_N"/>
</dbReference>
<evidence type="ECO:0000313" key="3">
    <source>
        <dbReference type="Proteomes" id="UP000187464"/>
    </source>
</evidence>
<feature type="chain" id="PRO_5010362429" evidence="1">
    <location>
        <begin position="26"/>
        <end position="369"/>
    </location>
</feature>
<dbReference type="PROSITE" id="PS51257">
    <property type="entry name" value="PROKAR_LIPOPROTEIN"/>
    <property type="match status" value="1"/>
</dbReference>
<organism evidence="2 3">
    <name type="scientific">Proteiniphilum saccharofermentans</name>
    <dbReference type="NCBI Taxonomy" id="1642647"/>
    <lineage>
        <taxon>Bacteria</taxon>
        <taxon>Pseudomonadati</taxon>
        <taxon>Bacteroidota</taxon>
        <taxon>Bacteroidia</taxon>
        <taxon>Bacteroidales</taxon>
        <taxon>Dysgonomonadaceae</taxon>
        <taxon>Proteiniphilum</taxon>
    </lineage>
</organism>
<dbReference type="InterPro" id="IPR025049">
    <property type="entry name" value="Mfa-like_1"/>
</dbReference>
<dbReference type="CDD" id="cd13120">
    <property type="entry name" value="BF2867_like_N"/>
    <property type="match status" value="1"/>
</dbReference>
<keyword evidence="1" id="KW-0732">Signal</keyword>
<reference evidence="2 3" key="1">
    <citation type="submission" date="2016-08" db="EMBL/GenBank/DDBJ databases">
        <authorList>
            <person name="Seilhamer J.J."/>
        </authorList>
    </citation>
    <scope>NUCLEOTIDE SEQUENCE [LARGE SCALE GENOMIC DNA]</scope>
    <source>
        <strain evidence="2">M3/6</strain>
    </source>
</reference>
<name>A0A1R3T4N4_9BACT</name>
<accession>A0A1R3T4N4</accession>
<dbReference type="RefSeq" id="WP_019538288.1">
    <property type="nucleotide sequence ID" value="NZ_LT605205.1"/>
</dbReference>
<dbReference type="Gene3D" id="2.60.40.2620">
    <property type="entry name" value="Fimbrillin-like"/>
    <property type="match status" value="1"/>
</dbReference>
<sequence length="369" mass="40521">MKRKYYTYMAALCSLLIFASCDKEAIDIPGTETEKVPITLSASSLPVSVDVQTRAETIDGRTIGVVAANTDETTPLTSVDWFDYYLDHVKASGTNTTLNGEKEVAFSPAQYWPFNPAEYLAFVAYSPYHGTNGDSRVERVSGTNTLKVTANGNSFPDFLYTEPVGPYNKETAKAATDKAIGLGEFQHAMAKLDIQVKLVDKDGVEIPAANFPNPNRLRIAELRVSTEVKNGEFDLLQTTSPKAWTNLDATGPKEIVRTHISSLITLTATLPTYTNCFLLPGTEEKSYVSIKIQELHPTTNTVVNEVLREAKITEFEVSSGVGAKLEMGKTTLLTIKVKYVPIPDPDTDVILEGQLVEWDYKGESTVTIE</sequence>
<feature type="signal peptide" evidence="1">
    <location>
        <begin position="1"/>
        <end position="25"/>
    </location>
</feature>
<evidence type="ECO:0000313" key="2">
    <source>
        <dbReference type="EMBL" id="SCD22190.1"/>
    </source>
</evidence>